<evidence type="ECO:0000256" key="1">
    <source>
        <dbReference type="ARBA" id="ARBA00022737"/>
    </source>
</evidence>
<feature type="chain" id="PRO_5043790592" evidence="2">
    <location>
        <begin position="25"/>
        <end position="1545"/>
    </location>
</feature>
<evidence type="ECO:0000259" key="4">
    <source>
        <dbReference type="Pfam" id="PF25023"/>
    </source>
</evidence>
<dbReference type="PANTHER" id="PTHR32305">
    <property type="match status" value="1"/>
</dbReference>
<sequence length="1545" mass="166521">MNYSKVIAIIFLTIYSVFSGVSFAQSNGQGWSLEAENSTMPRKGFGSFENQPQAVSWIPNIPGVQPNAGDLYSYVKYVRKVTPKPNGLTEITYWMGKTQPLDPDWTYYLGGITYSEEDATELIRSAYDPVPACASYGAAVATPTSDWYALFTGMEGRYEGKSLSISTFEYEDVGICSSVTYQQTLIRMRRLQCPVPYTQWNDDEQGCVNLDAFAYVTGTNLQCDGGSGNSGYVGNPCDVKTGDKTQPELDLDLGWMSLLRTYHSTSSMRNGGFGTGWTHNHQIALVFGTGVAQIVSGSGFSKTFAETDGKFVATDSSGDTLQARGAGWVLNSGSSTTSFDSAGRSTRIDYETGKFIEYDYDEIGRLESVRNYDGRELSFNYASDSEASSIASVSLGGAQLASYTYNELGQVASVTYADGSSRGYHYEETDNPNNLTGVTDEEGQRFSTFTYDSSGKVVSSSHAGGAQGVSLSYASGSTVVTDSLGNETTYTISSNSSGVPSISAVSDSRGTTAYTRFSAGADARQRLSSVTDPMGVVTKHAYGEITDSGVVENVHTMQEAFGLPEQRTTITRTEVESNRILSVQFDRLLVDYTRNARLQPTSITSTNLDTSGARIATLSYCEDADVTATGSNCPILGLLKAFDGPRTDVNDLTQYAYFGSDDMGCGMAGSGSCAHRKGDLWKVIDAFGHVTETLAYDGAGRPLSVKDPNGVITDYEYHPRGWLTATKVRGADSSTESDDRITRIDYWPTGLVKRVTQPDGAFTAYTYDAAHRLTDVSDNAGNTIHYTLDNAGNRIAEDTKDANGNLKRTLSRVYNQLGQLATQADAVGNPTDYGYDANGNATSATDALSRVTQSEYDPLNRLKRTLQDVGGIAAETKLAYDALDRLTEVTDPKGLKTTYNYSAWGDLTQQVSPDSGSTTYTYDSAGNRVTQTDAENRAATYVYDALNRLTGISYATPALDVAYTYDVTEDVCSVDETFSTGRLTKMQDGSGTTQYCYNRFGDLTRKVQTVNGVALTLRYSYAPGGQLTAMTYPDGAVVDYVRDSQGRITEVGVKPSAGARQVLLTGATYHPFGPAAGWTYGNGRQMTRTLDLDYRPAAIHDASTGGLAVGFNYDEVGNLVELTQPGSTLPQVGLGYDALGRLTQFKDGPTGTVIDGYGYDKTGNRISLSTAAGTSTYSYPTTSHRLTNVGGIARTYDAAGNTTAINGTAKQFVYDDTGRMSSVKAGGITTRNYQYNGKGERVRSYLSTANTYTLYDEAGHWVGDYGANGTPVQQAIWMDDLPVGLRAAAASTVSYIEPDHLGSPRAVIDPVANTAIWKWDIKGEAFGATAPEQDPDGNGTAFNLDMRFPGQRYDQYTGLSYNYFRDYEPGTGRYSQSDPIGLRGGMSTYSYAEGNPISGLDPLGLTGERVKAEPVPQTPQMAAAASRLQGLANSAARNVDATCGIRCSLPWIRGTLIHSEFKRLVDTTCPSAQYATEVSYKDGQVVPYGTWGSSRADVIFGQTGAPTAVYDLKTGWAYISQGQAQAYYQNLPPGTPILVIRPDGR</sequence>
<dbReference type="Proteomes" id="UP001234354">
    <property type="component" value="Unassembled WGS sequence"/>
</dbReference>
<evidence type="ECO:0000313" key="5">
    <source>
        <dbReference type="EMBL" id="MDQ1117929.1"/>
    </source>
</evidence>
<evidence type="ECO:0000313" key="6">
    <source>
        <dbReference type="Proteomes" id="UP001234354"/>
    </source>
</evidence>
<dbReference type="PANTHER" id="PTHR32305:SF15">
    <property type="entry name" value="PROTEIN RHSA-RELATED"/>
    <property type="match status" value="1"/>
</dbReference>
<dbReference type="Pfam" id="PF25023">
    <property type="entry name" value="TEN_YD-shell"/>
    <property type="match status" value="2"/>
</dbReference>
<feature type="domain" description="Teneurin-like YD-shell" evidence="4">
    <location>
        <begin position="1110"/>
        <end position="1378"/>
    </location>
</feature>
<comment type="caution">
    <text evidence="5">The sequence shown here is derived from an EMBL/GenBank/DDBJ whole genome shotgun (WGS) entry which is preliminary data.</text>
</comment>
<dbReference type="EMBL" id="JAUTBB010000001">
    <property type="protein sequence ID" value="MDQ1117929.1"/>
    <property type="molecule type" value="Genomic_DNA"/>
</dbReference>
<dbReference type="InterPro" id="IPR056823">
    <property type="entry name" value="TEN-like_YD-shell"/>
</dbReference>
<name>A0AAW8G691_9GAMM</name>
<dbReference type="InterPro" id="IPR022385">
    <property type="entry name" value="Rhs_assc_core"/>
</dbReference>
<dbReference type="NCBIfam" id="TIGR01643">
    <property type="entry name" value="YD_repeat_2x"/>
    <property type="match status" value="6"/>
</dbReference>
<feature type="signal peptide" evidence="2">
    <location>
        <begin position="1"/>
        <end position="24"/>
    </location>
</feature>
<feature type="domain" description="Teneurin-like YD-shell" evidence="4">
    <location>
        <begin position="326"/>
        <end position="462"/>
    </location>
</feature>
<dbReference type="InterPro" id="IPR031325">
    <property type="entry name" value="RHS_repeat"/>
</dbReference>
<dbReference type="Gene3D" id="2.180.10.10">
    <property type="entry name" value="RHS repeat-associated core"/>
    <property type="match status" value="3"/>
</dbReference>
<dbReference type="Pfam" id="PF05593">
    <property type="entry name" value="RHS_repeat"/>
    <property type="match status" value="5"/>
</dbReference>
<proteinExistence type="predicted"/>
<dbReference type="NCBIfam" id="TIGR03696">
    <property type="entry name" value="Rhs_assc_core"/>
    <property type="match status" value="1"/>
</dbReference>
<reference evidence="5" key="1">
    <citation type="submission" date="2023-07" db="EMBL/GenBank/DDBJ databases">
        <title>Functional and genomic diversity of the sorghum phyllosphere microbiome.</title>
        <authorList>
            <person name="Shade A."/>
        </authorList>
    </citation>
    <scope>NUCLEOTIDE SEQUENCE</scope>
    <source>
        <strain evidence="5">SORGH_AS_0908</strain>
    </source>
</reference>
<evidence type="ECO:0000256" key="2">
    <source>
        <dbReference type="SAM" id="SignalP"/>
    </source>
</evidence>
<dbReference type="Pfam" id="PF20148">
    <property type="entry name" value="DUF6531"/>
    <property type="match status" value="1"/>
</dbReference>
<dbReference type="InterPro" id="IPR050708">
    <property type="entry name" value="T6SS_VgrG/RHS"/>
</dbReference>
<feature type="domain" description="DUF6531" evidence="3">
    <location>
        <begin position="234"/>
        <end position="299"/>
    </location>
</feature>
<keyword evidence="1" id="KW-0677">Repeat</keyword>
<evidence type="ECO:0000259" key="3">
    <source>
        <dbReference type="Pfam" id="PF20148"/>
    </source>
</evidence>
<protein>
    <submittedName>
        <fullName evidence="5">RHS repeat-associated protein</fullName>
    </submittedName>
</protein>
<gene>
    <name evidence="5" type="ORF">QE383_000237</name>
</gene>
<dbReference type="InterPro" id="IPR045351">
    <property type="entry name" value="DUF6531"/>
</dbReference>
<dbReference type="RefSeq" id="WP_306995661.1">
    <property type="nucleotide sequence ID" value="NZ_JAUTBB010000001.1"/>
</dbReference>
<organism evidence="5 6">
    <name type="scientific">Pseudoxanthomonas winnipegensis</name>
    <dbReference type="NCBI Taxonomy" id="2480810"/>
    <lineage>
        <taxon>Bacteria</taxon>
        <taxon>Pseudomonadati</taxon>
        <taxon>Pseudomonadota</taxon>
        <taxon>Gammaproteobacteria</taxon>
        <taxon>Lysobacterales</taxon>
        <taxon>Lysobacteraceae</taxon>
        <taxon>Pseudoxanthomonas</taxon>
    </lineage>
</organism>
<keyword evidence="2" id="KW-0732">Signal</keyword>
<dbReference type="InterPro" id="IPR006530">
    <property type="entry name" value="YD"/>
</dbReference>
<accession>A0AAW8G691</accession>